<evidence type="ECO:0000259" key="1">
    <source>
        <dbReference type="Pfam" id="PF00534"/>
    </source>
</evidence>
<dbReference type="GO" id="GO:0016757">
    <property type="term" value="F:glycosyltransferase activity"/>
    <property type="evidence" value="ECO:0007669"/>
    <property type="project" value="InterPro"/>
</dbReference>
<feature type="domain" description="Glycosyl transferase family 1" evidence="1">
    <location>
        <begin position="128"/>
        <end position="246"/>
    </location>
</feature>
<reference evidence="2" key="1">
    <citation type="journal article" date="2015" name="Nature">
        <title>Complex archaea that bridge the gap between prokaryotes and eukaryotes.</title>
        <authorList>
            <person name="Spang A."/>
            <person name="Saw J.H."/>
            <person name="Jorgensen S.L."/>
            <person name="Zaremba-Niedzwiedzka K."/>
            <person name="Martijn J."/>
            <person name="Lind A.E."/>
            <person name="van Eijk R."/>
            <person name="Schleper C."/>
            <person name="Guy L."/>
            <person name="Ettema T.J."/>
        </authorList>
    </citation>
    <scope>NUCLEOTIDE SEQUENCE</scope>
</reference>
<gene>
    <name evidence="2" type="ORF">LCGC14_0467260</name>
</gene>
<name>A0A0F9VM75_9ZZZZ</name>
<evidence type="ECO:0000313" key="2">
    <source>
        <dbReference type="EMBL" id="KKN66858.1"/>
    </source>
</evidence>
<comment type="caution">
    <text evidence="2">The sequence shown here is derived from an EMBL/GenBank/DDBJ whole genome shotgun (WGS) entry which is preliminary data.</text>
</comment>
<dbReference type="AlphaFoldDB" id="A0A0F9VM75"/>
<dbReference type="EMBL" id="LAZR01000488">
    <property type="protein sequence ID" value="KKN66858.1"/>
    <property type="molecule type" value="Genomic_DNA"/>
</dbReference>
<dbReference type="Pfam" id="PF00534">
    <property type="entry name" value="Glycos_transf_1"/>
    <property type="match status" value="1"/>
</dbReference>
<organism evidence="2">
    <name type="scientific">marine sediment metagenome</name>
    <dbReference type="NCBI Taxonomy" id="412755"/>
    <lineage>
        <taxon>unclassified sequences</taxon>
        <taxon>metagenomes</taxon>
        <taxon>ecological metagenomes</taxon>
    </lineage>
</organism>
<dbReference type="SUPFAM" id="SSF53756">
    <property type="entry name" value="UDP-Glycosyltransferase/glycogen phosphorylase"/>
    <property type="match status" value="1"/>
</dbReference>
<sequence length="303" mass="35111">MDNTGEELMKIQIVNQFHMQWIRGYNKVFHDCEVKWTETPQHDNSDVMIFMWMDDKTRDFINNNEKQCTYVVFCRRYEIFTYDPASFDWSKVDKVIFVNDYLAEIFREHTGVTPEVVYNGVNPDIWSFEKRGHGKKVAWVGFVNQKKNLPLALQIMSKLPKDYELHIAGEIQCSATMDYLQVIAGSLGVKVILSGHVKDMDTWLEYKNYLLSTAISEGNPNNVIEAMAKGIKPVVHNWPGARQQFEGYTFNSVDEAVAMMSSESEYNSSAYLDMVNIKFGWNQYVTVRRIVDKLKSEVLCEQG</sequence>
<accession>A0A0F9VM75</accession>
<protein>
    <recommendedName>
        <fullName evidence="1">Glycosyl transferase family 1 domain-containing protein</fullName>
    </recommendedName>
</protein>
<proteinExistence type="predicted"/>
<dbReference type="Gene3D" id="3.40.50.2000">
    <property type="entry name" value="Glycogen Phosphorylase B"/>
    <property type="match status" value="2"/>
</dbReference>
<dbReference type="InterPro" id="IPR001296">
    <property type="entry name" value="Glyco_trans_1"/>
</dbReference>